<name>A0A317XVQ8_9BASI</name>
<reference evidence="2 3" key="1">
    <citation type="journal article" date="2018" name="Mol. Biol. Evol.">
        <title>Broad Genomic Sampling Reveals a Smut Pathogenic Ancestry of the Fungal Clade Ustilaginomycotina.</title>
        <authorList>
            <person name="Kijpornyongpan T."/>
            <person name="Mondo S.J."/>
            <person name="Barry K."/>
            <person name="Sandor L."/>
            <person name="Lee J."/>
            <person name="Lipzen A."/>
            <person name="Pangilinan J."/>
            <person name="LaButti K."/>
            <person name="Hainaut M."/>
            <person name="Henrissat B."/>
            <person name="Grigoriev I.V."/>
            <person name="Spatafora J.W."/>
            <person name="Aime M.C."/>
        </authorList>
    </citation>
    <scope>NUCLEOTIDE SEQUENCE [LARGE SCALE GENOMIC DNA]</scope>
    <source>
        <strain evidence="2 3">MCA 3645</strain>
    </source>
</reference>
<evidence type="ECO:0000313" key="2">
    <source>
        <dbReference type="EMBL" id="PWZ02365.1"/>
    </source>
</evidence>
<dbReference type="InParanoid" id="A0A317XVQ8"/>
<organism evidence="2 3">
    <name type="scientific">Testicularia cyperi</name>
    <dbReference type="NCBI Taxonomy" id="1882483"/>
    <lineage>
        <taxon>Eukaryota</taxon>
        <taxon>Fungi</taxon>
        <taxon>Dikarya</taxon>
        <taxon>Basidiomycota</taxon>
        <taxon>Ustilaginomycotina</taxon>
        <taxon>Ustilaginomycetes</taxon>
        <taxon>Ustilaginales</taxon>
        <taxon>Anthracoideaceae</taxon>
        <taxon>Testicularia</taxon>
    </lineage>
</organism>
<feature type="region of interest" description="Disordered" evidence="1">
    <location>
        <begin position="101"/>
        <end position="120"/>
    </location>
</feature>
<evidence type="ECO:0000256" key="1">
    <source>
        <dbReference type="SAM" id="MobiDB-lite"/>
    </source>
</evidence>
<dbReference type="EMBL" id="KZ819189">
    <property type="protein sequence ID" value="PWZ02365.1"/>
    <property type="molecule type" value="Genomic_DNA"/>
</dbReference>
<proteinExistence type="predicted"/>
<dbReference type="AlphaFoldDB" id="A0A317XVQ8"/>
<feature type="compositionally biased region" description="Polar residues" evidence="1">
    <location>
        <begin position="105"/>
        <end position="120"/>
    </location>
</feature>
<accession>A0A317XVQ8</accession>
<gene>
    <name evidence="2" type="ORF">BCV70DRAFT_63368</name>
</gene>
<evidence type="ECO:0000313" key="3">
    <source>
        <dbReference type="Proteomes" id="UP000246740"/>
    </source>
</evidence>
<protein>
    <submittedName>
        <fullName evidence="2">Uncharacterized protein</fullName>
    </submittedName>
</protein>
<sequence>MSTHTPLRLSARFPAFFVSSRPSFSAVPFATPTAVAHSLSSLLPCSAGLLDPDVTVLVLPPNLFDVVPSASACPPCMQPSALTIAETTLLQYRCCHGPPPPSIPRQRSANTTLASFTHHT</sequence>
<keyword evidence="3" id="KW-1185">Reference proteome</keyword>
<dbReference type="Proteomes" id="UP000246740">
    <property type="component" value="Unassembled WGS sequence"/>
</dbReference>